<reference evidence="1" key="2">
    <citation type="submission" date="2019-04" db="UniProtKB">
        <authorList>
            <consortium name="EnsemblPlants"/>
        </authorList>
    </citation>
    <scope>IDENTIFICATION</scope>
    <source>
        <strain evidence="1">cv. Heinz 1706</strain>
    </source>
</reference>
<protein>
    <submittedName>
        <fullName evidence="1">Uncharacterized protein</fullName>
    </submittedName>
</protein>
<evidence type="ECO:0000313" key="1">
    <source>
        <dbReference type="EnsemblPlants" id="Solyc00g057880.3.1"/>
    </source>
</evidence>
<dbReference type="EnsemblPlants" id="Solyc00g057880.3.1">
    <property type="protein sequence ID" value="Solyc00g057880.3.1"/>
    <property type="gene ID" value="Solyc00g057880.3"/>
</dbReference>
<dbReference type="Proteomes" id="UP000004994">
    <property type="component" value="Unassembled WGS sequence"/>
</dbReference>
<proteinExistence type="predicted"/>
<reference evidence="1" key="1">
    <citation type="journal article" date="2012" name="Nature">
        <title>The tomato genome sequence provides insights into fleshy fruit evolution.</title>
        <authorList>
            <consortium name="Tomato Genome Consortium"/>
        </authorList>
    </citation>
    <scope>NUCLEOTIDE SEQUENCE [LARGE SCALE GENOMIC DNA]</scope>
    <source>
        <strain evidence="1">cv. Heinz 1706</strain>
    </source>
</reference>
<keyword evidence="2" id="KW-1185">Reference proteome</keyword>
<dbReference type="PaxDb" id="4081-Solyc00g057880.2.1"/>
<accession>A0A494G9I3</accession>
<evidence type="ECO:0000313" key="2">
    <source>
        <dbReference type="Proteomes" id="UP000004994"/>
    </source>
</evidence>
<name>A0A494G9I3_SOLLC</name>
<dbReference type="AlphaFoldDB" id="A0A494G9I3"/>
<organism evidence="1">
    <name type="scientific">Solanum lycopersicum</name>
    <name type="common">Tomato</name>
    <name type="synonym">Lycopersicon esculentum</name>
    <dbReference type="NCBI Taxonomy" id="4081"/>
    <lineage>
        <taxon>Eukaryota</taxon>
        <taxon>Viridiplantae</taxon>
        <taxon>Streptophyta</taxon>
        <taxon>Embryophyta</taxon>
        <taxon>Tracheophyta</taxon>
        <taxon>Spermatophyta</taxon>
        <taxon>Magnoliopsida</taxon>
        <taxon>eudicotyledons</taxon>
        <taxon>Gunneridae</taxon>
        <taxon>Pentapetalae</taxon>
        <taxon>asterids</taxon>
        <taxon>lamiids</taxon>
        <taxon>Solanales</taxon>
        <taxon>Solanaceae</taxon>
        <taxon>Solanoideae</taxon>
        <taxon>Solaneae</taxon>
        <taxon>Solanum</taxon>
        <taxon>Solanum subgen. Lycopersicon</taxon>
    </lineage>
</organism>
<sequence>MATMDLIEVRIDFKRTTRGQSDGSWRNQLEFA</sequence>
<dbReference type="Gramene" id="Solyc00g057880.3.1">
    <property type="protein sequence ID" value="Solyc00g057880.3.1"/>
    <property type="gene ID" value="Solyc00g057880.3"/>
</dbReference>
<dbReference type="InParanoid" id="A0A494G9I3"/>